<dbReference type="Pfam" id="PF01882">
    <property type="entry name" value="DUF58"/>
    <property type="match status" value="1"/>
</dbReference>
<dbReference type="AlphaFoldDB" id="A0A7W5DXD7"/>
<dbReference type="PANTHER" id="PTHR34351:SF1">
    <property type="entry name" value="SLR1927 PROTEIN"/>
    <property type="match status" value="1"/>
</dbReference>
<dbReference type="InterPro" id="IPR002881">
    <property type="entry name" value="DUF58"/>
</dbReference>
<feature type="domain" description="DUF58" evidence="2">
    <location>
        <begin position="225"/>
        <end position="272"/>
    </location>
</feature>
<protein>
    <submittedName>
        <fullName evidence="3">Uncharacterized protein (DUF58 family)</fullName>
    </submittedName>
</protein>
<dbReference type="PANTHER" id="PTHR34351">
    <property type="entry name" value="SLR1927 PROTEIN-RELATED"/>
    <property type="match status" value="1"/>
</dbReference>
<keyword evidence="4" id="KW-1185">Reference proteome</keyword>
<evidence type="ECO:0000313" key="3">
    <source>
        <dbReference type="EMBL" id="MBB3205352.1"/>
    </source>
</evidence>
<comment type="caution">
    <text evidence="3">The sequence shown here is derived from an EMBL/GenBank/DDBJ whole genome shotgun (WGS) entry which is preliminary data.</text>
</comment>
<evidence type="ECO:0000256" key="1">
    <source>
        <dbReference type="SAM" id="MobiDB-lite"/>
    </source>
</evidence>
<gene>
    <name evidence="3" type="ORF">FHS27_001152</name>
</gene>
<accession>A0A7W5DXD7</accession>
<evidence type="ECO:0000313" key="4">
    <source>
        <dbReference type="Proteomes" id="UP000536179"/>
    </source>
</evidence>
<dbReference type="EMBL" id="JACHXU010000003">
    <property type="protein sequence ID" value="MBB3205352.1"/>
    <property type="molecule type" value="Genomic_DNA"/>
</dbReference>
<sequence>MERRSTRHRLTRLGIQVMLIGIFGILGGSLNGLNLLVVVAAITLGCVIAQWRISRAMITSLRIDRRMPSEAFAGKPMRIRYQINNQHRLMPLWMISLVDTMEKMRLAKSEVSVPSKRPAIVPFGSIEALTGVGLLMPGQTTSAYFDLIAHHRGRYRFGRWRASTLAPLALSTAYRESIREEDYVDVYPRLFRLKRSWQRLLPSRIGNVSATVHRQGPSNDVFFGLREYRHGDSPRHIHWRTTARLGEPAVRQFEQQKRFDLCLLVDAWSPKAVDPSDRQQRSSSSTLRGRIKSLGPKTATSKKEAESRAVDEFAVDEHVERAISLAATLAVELTHGSENRVLLVVAGQEIGVIATGASLVGRKRMLQALARMNPSSHVPISDALLKASSAATRLPDLLVISSRSQTRAAASDAATATSLRRWKSRSQVNWVDVSSKDASQWIASENI</sequence>
<reference evidence="3 4" key="1">
    <citation type="submission" date="2020-08" db="EMBL/GenBank/DDBJ databases">
        <title>Genomic Encyclopedia of Type Strains, Phase III (KMG-III): the genomes of soil and plant-associated and newly described type strains.</title>
        <authorList>
            <person name="Whitman W."/>
        </authorList>
    </citation>
    <scope>NUCLEOTIDE SEQUENCE [LARGE SCALE GENOMIC DNA]</scope>
    <source>
        <strain evidence="3 4">CECT 8075</strain>
    </source>
</reference>
<feature type="region of interest" description="Disordered" evidence="1">
    <location>
        <begin position="273"/>
        <end position="309"/>
    </location>
</feature>
<organism evidence="3 4">
    <name type="scientific">Aporhodopirellula rubra</name>
    <dbReference type="NCBI Taxonomy" id="980271"/>
    <lineage>
        <taxon>Bacteria</taxon>
        <taxon>Pseudomonadati</taxon>
        <taxon>Planctomycetota</taxon>
        <taxon>Planctomycetia</taxon>
        <taxon>Pirellulales</taxon>
        <taxon>Pirellulaceae</taxon>
        <taxon>Aporhodopirellula</taxon>
    </lineage>
</organism>
<evidence type="ECO:0000259" key="2">
    <source>
        <dbReference type="Pfam" id="PF01882"/>
    </source>
</evidence>
<name>A0A7W5DXD7_9BACT</name>
<proteinExistence type="predicted"/>
<dbReference type="Proteomes" id="UP000536179">
    <property type="component" value="Unassembled WGS sequence"/>
</dbReference>